<evidence type="ECO:0000313" key="1">
    <source>
        <dbReference type="EMBL" id="QSX32311.1"/>
    </source>
</evidence>
<gene>
    <name evidence="1" type="ORF">JYB87_11045</name>
</gene>
<evidence type="ECO:0000313" key="2">
    <source>
        <dbReference type="Proteomes" id="UP000662770"/>
    </source>
</evidence>
<accession>A0ABX7QLI2</accession>
<protein>
    <submittedName>
        <fullName evidence="1">DUF4250 domain-containing protein</fullName>
    </submittedName>
</protein>
<keyword evidence="2" id="KW-1185">Reference proteome</keyword>
<dbReference type="EMBL" id="CP071503">
    <property type="protein sequence ID" value="QSX32311.1"/>
    <property type="molecule type" value="Genomic_DNA"/>
</dbReference>
<sequence>MITAKEVIMEKLSELPPEILLGIVNEKLRLLCGDRNELFYELDITPQLLERKLAQFGYEYDMITNQYKRH</sequence>
<reference evidence="1 2" key="1">
    <citation type="submission" date="2021-03" db="EMBL/GenBank/DDBJ databases">
        <title>Novel species identification of genus Shewanella.</title>
        <authorList>
            <person name="Liu G."/>
            <person name="Zhang Q."/>
        </authorList>
    </citation>
    <scope>NUCLEOTIDE SEQUENCE [LARGE SCALE GENOMIC DNA]</scope>
    <source>
        <strain evidence="1 2">FJAT-51800</strain>
    </source>
</reference>
<dbReference type="Proteomes" id="UP000662770">
    <property type="component" value="Chromosome"/>
</dbReference>
<organism evidence="1 2">
    <name type="scientific">Shewanella avicenniae</name>
    <dbReference type="NCBI Taxonomy" id="2814294"/>
    <lineage>
        <taxon>Bacteria</taxon>
        <taxon>Pseudomonadati</taxon>
        <taxon>Pseudomonadota</taxon>
        <taxon>Gammaproteobacteria</taxon>
        <taxon>Alteromonadales</taxon>
        <taxon>Shewanellaceae</taxon>
        <taxon>Shewanella</taxon>
    </lineage>
</organism>
<proteinExistence type="predicted"/>
<name>A0ABX7QLI2_9GAMM</name>
<dbReference type="Pfam" id="PF14056">
    <property type="entry name" value="DUF4250"/>
    <property type="match status" value="1"/>
</dbReference>
<dbReference type="InterPro" id="IPR025346">
    <property type="entry name" value="DUF4250"/>
</dbReference>